<comment type="caution">
    <text evidence="1">The sequence shown here is derived from an EMBL/GenBank/DDBJ whole genome shotgun (WGS) entry which is preliminary data.</text>
</comment>
<sequence>MICMPLLNKDISGMIECAKQDIATLRVDQCSSLVMQTALKLLAGEDKELLMNIIPNILACHGENTKGNCCVGNFGFY</sequence>
<organism evidence="1 2">
    <name type="scientific">Papaver atlanticum</name>
    <dbReference type="NCBI Taxonomy" id="357466"/>
    <lineage>
        <taxon>Eukaryota</taxon>
        <taxon>Viridiplantae</taxon>
        <taxon>Streptophyta</taxon>
        <taxon>Embryophyta</taxon>
        <taxon>Tracheophyta</taxon>
        <taxon>Spermatophyta</taxon>
        <taxon>Magnoliopsida</taxon>
        <taxon>Ranunculales</taxon>
        <taxon>Papaveraceae</taxon>
        <taxon>Papaveroideae</taxon>
        <taxon>Papaver</taxon>
    </lineage>
</organism>
<protein>
    <submittedName>
        <fullName evidence="1">Uncharacterized protein</fullName>
    </submittedName>
</protein>
<proteinExistence type="predicted"/>
<gene>
    <name evidence="1" type="ORF">MKW98_005802</name>
</gene>
<evidence type="ECO:0000313" key="1">
    <source>
        <dbReference type="EMBL" id="KAI3962171.1"/>
    </source>
</evidence>
<keyword evidence="2" id="KW-1185">Reference proteome</keyword>
<dbReference type="Proteomes" id="UP001202328">
    <property type="component" value="Unassembled WGS sequence"/>
</dbReference>
<dbReference type="EMBL" id="JAJJMB010000440">
    <property type="protein sequence ID" value="KAI3962171.1"/>
    <property type="molecule type" value="Genomic_DNA"/>
</dbReference>
<evidence type="ECO:0000313" key="2">
    <source>
        <dbReference type="Proteomes" id="UP001202328"/>
    </source>
</evidence>
<name>A0AAD4TI29_9MAGN</name>
<reference evidence="1" key="1">
    <citation type="submission" date="2022-04" db="EMBL/GenBank/DDBJ databases">
        <title>A functionally conserved STORR gene fusion in Papaver species that diverged 16.8 million years ago.</title>
        <authorList>
            <person name="Catania T."/>
        </authorList>
    </citation>
    <scope>NUCLEOTIDE SEQUENCE</scope>
    <source>
        <strain evidence="1">S-188037</strain>
    </source>
</reference>
<dbReference type="AlphaFoldDB" id="A0AAD4TI29"/>
<accession>A0AAD4TI29</accession>